<comment type="caution">
    <text evidence="2">The sequence shown here is derived from an EMBL/GenBank/DDBJ whole genome shotgun (WGS) entry which is preliminary data.</text>
</comment>
<accession>A0ABP3WQY0</accession>
<evidence type="ECO:0000256" key="1">
    <source>
        <dbReference type="SAM" id="Phobius"/>
    </source>
</evidence>
<proteinExistence type="predicted"/>
<dbReference type="RefSeq" id="WP_343857183.1">
    <property type="nucleotide sequence ID" value="NZ_BAAAFD010000002.1"/>
</dbReference>
<keyword evidence="3" id="KW-1185">Reference proteome</keyword>
<dbReference type="Proteomes" id="UP001500359">
    <property type="component" value="Unassembled WGS sequence"/>
</dbReference>
<protein>
    <submittedName>
        <fullName evidence="2">Uncharacterized protein</fullName>
    </submittedName>
</protein>
<name>A0ABP3WQY0_9ALTE</name>
<evidence type="ECO:0000313" key="3">
    <source>
        <dbReference type="Proteomes" id="UP001500359"/>
    </source>
</evidence>
<keyword evidence="1" id="KW-0472">Membrane</keyword>
<evidence type="ECO:0000313" key="2">
    <source>
        <dbReference type="EMBL" id="GAA0854445.1"/>
    </source>
</evidence>
<dbReference type="EMBL" id="BAAAFD010000002">
    <property type="protein sequence ID" value="GAA0854445.1"/>
    <property type="molecule type" value="Genomic_DNA"/>
</dbReference>
<sequence>MKKQAVVLVHGIGEQRPMDTVREFVKSVWVKDKALDNTRYWNKPSEISGSFEHRRLTTDYATIKGQNKQTSRVDFYEYYWAHHTVGTSTEHLKAWLFSVLLRKPSDFPKPLQRLLFLVWFLIAAIFALTWFIADPLNQSSMTAPDVSKSLLVSLIKPLIVIVLSALLVKIVSYLGDVARYVMASPSNIRVRQAIRDGGVDLLKNIAATGKYDRIVLVGHSLGSIIAYDVLTQYWAQNNKFKNVQGEPLELSKPALTLIEKMETLSVEEECEEYQRLQYALFRQLQLDCADVENDRAAHCPWLISDLVTIGSPLTYADFLLFKHAQEFTDRKLDRQYPTLPPVKENGHYTYQTGERKYLHHSAVFCLTRWTNIYSKPFWVFGGDIVSGPVENAFSAPYSCGKTQSEKTNGLLPIKDIDVEAAFPGLFPRLFTHTHYWRWHPEFEKKLPEHIVVLQDSLDLKRKRSPN</sequence>
<feature type="transmembrane region" description="Helical" evidence="1">
    <location>
        <begin position="114"/>
        <end position="133"/>
    </location>
</feature>
<reference evidence="3" key="1">
    <citation type="journal article" date="2019" name="Int. J. Syst. Evol. Microbiol.">
        <title>The Global Catalogue of Microorganisms (GCM) 10K type strain sequencing project: providing services to taxonomists for standard genome sequencing and annotation.</title>
        <authorList>
            <consortium name="The Broad Institute Genomics Platform"/>
            <consortium name="The Broad Institute Genome Sequencing Center for Infectious Disease"/>
            <person name="Wu L."/>
            <person name="Ma J."/>
        </authorList>
    </citation>
    <scope>NUCLEOTIDE SEQUENCE [LARGE SCALE GENOMIC DNA]</scope>
    <source>
        <strain evidence="3">JCM 15896</strain>
    </source>
</reference>
<organism evidence="2 3">
    <name type="scientific">Aliiglaciecola litoralis</name>
    <dbReference type="NCBI Taxonomy" id="582857"/>
    <lineage>
        <taxon>Bacteria</taxon>
        <taxon>Pseudomonadati</taxon>
        <taxon>Pseudomonadota</taxon>
        <taxon>Gammaproteobacteria</taxon>
        <taxon>Alteromonadales</taxon>
        <taxon>Alteromonadaceae</taxon>
        <taxon>Aliiglaciecola</taxon>
    </lineage>
</organism>
<dbReference type="InterPro" id="IPR029058">
    <property type="entry name" value="AB_hydrolase_fold"/>
</dbReference>
<keyword evidence="1" id="KW-1133">Transmembrane helix</keyword>
<dbReference type="SUPFAM" id="SSF53474">
    <property type="entry name" value="alpha/beta-Hydrolases"/>
    <property type="match status" value="1"/>
</dbReference>
<keyword evidence="1" id="KW-0812">Transmembrane</keyword>
<gene>
    <name evidence="2" type="ORF">GCM10009114_10190</name>
</gene>
<feature type="transmembrane region" description="Helical" evidence="1">
    <location>
        <begin position="153"/>
        <end position="174"/>
    </location>
</feature>